<dbReference type="PANTHER" id="PTHR13817:SF171">
    <property type="entry name" value="STRETCHIN-MLCK, ISOFORM U"/>
    <property type="match status" value="1"/>
</dbReference>
<feature type="region of interest" description="Disordered" evidence="5">
    <location>
        <begin position="255"/>
        <end position="281"/>
    </location>
</feature>
<proteinExistence type="predicted"/>
<feature type="compositionally biased region" description="Low complexity" evidence="5">
    <location>
        <begin position="1649"/>
        <end position="1669"/>
    </location>
</feature>
<name>N6TBF3_DENPD</name>
<dbReference type="InterPro" id="IPR050964">
    <property type="entry name" value="Striated_Muscle_Regulatory"/>
</dbReference>
<dbReference type="PANTHER" id="PTHR13817">
    <property type="entry name" value="TITIN"/>
    <property type="match status" value="1"/>
</dbReference>
<feature type="compositionally biased region" description="Basic and acidic residues" evidence="5">
    <location>
        <begin position="546"/>
        <end position="562"/>
    </location>
</feature>
<keyword evidence="2" id="KW-0963">Cytoplasm</keyword>
<reference evidence="6" key="1">
    <citation type="journal article" date="2013" name="Genome Biol.">
        <title>Draft genome of the mountain pine beetle, Dendroctonus ponderosae Hopkins, a major forest pest.</title>
        <authorList>
            <person name="Keeling C.I."/>
            <person name="Yuen M.M."/>
            <person name="Liao N.Y."/>
            <person name="Docking T.R."/>
            <person name="Chan S.K."/>
            <person name="Taylor G.A."/>
            <person name="Palmquist D.L."/>
            <person name="Jackman S.D."/>
            <person name="Nguyen A."/>
            <person name="Li M."/>
            <person name="Henderson H."/>
            <person name="Janes J.K."/>
            <person name="Zhao Y."/>
            <person name="Pandoh P."/>
            <person name="Moore R."/>
            <person name="Sperling F.A."/>
            <person name="Huber D.P."/>
            <person name="Birol I."/>
            <person name="Jones S.J."/>
            <person name="Bohlmann J."/>
        </authorList>
    </citation>
    <scope>NUCLEOTIDE SEQUENCE</scope>
</reference>
<feature type="compositionally biased region" description="Basic and acidic residues" evidence="5">
    <location>
        <begin position="53"/>
        <end position="72"/>
    </location>
</feature>
<feature type="region of interest" description="Disordered" evidence="5">
    <location>
        <begin position="52"/>
        <end position="75"/>
    </location>
</feature>
<dbReference type="FunFam" id="2.60.40.10:FF:000425">
    <property type="entry name" value="Myosin light chain kinase"/>
    <property type="match status" value="3"/>
</dbReference>
<organism evidence="6">
    <name type="scientific">Dendroctonus ponderosae</name>
    <name type="common">Mountain pine beetle</name>
    <dbReference type="NCBI Taxonomy" id="77166"/>
    <lineage>
        <taxon>Eukaryota</taxon>
        <taxon>Metazoa</taxon>
        <taxon>Ecdysozoa</taxon>
        <taxon>Arthropoda</taxon>
        <taxon>Hexapoda</taxon>
        <taxon>Insecta</taxon>
        <taxon>Pterygota</taxon>
        <taxon>Neoptera</taxon>
        <taxon>Endopterygota</taxon>
        <taxon>Coleoptera</taxon>
        <taxon>Polyphaga</taxon>
        <taxon>Cucujiformia</taxon>
        <taxon>Curculionidae</taxon>
        <taxon>Scolytinae</taxon>
        <taxon>Dendroctonus</taxon>
    </lineage>
</organism>
<feature type="compositionally biased region" description="Basic and acidic residues" evidence="5">
    <location>
        <begin position="570"/>
        <end position="582"/>
    </location>
</feature>
<dbReference type="InterPro" id="IPR003599">
    <property type="entry name" value="Ig_sub"/>
</dbReference>
<dbReference type="EMBL" id="KB740941">
    <property type="protein sequence ID" value="ENN77569.1"/>
    <property type="molecule type" value="Genomic_DNA"/>
</dbReference>
<feature type="compositionally biased region" description="Basic and acidic residues" evidence="5">
    <location>
        <begin position="494"/>
        <end position="539"/>
    </location>
</feature>
<dbReference type="SMART" id="SM00408">
    <property type="entry name" value="IGc2"/>
    <property type="match status" value="7"/>
</dbReference>
<feature type="region of interest" description="Disordered" evidence="5">
    <location>
        <begin position="631"/>
        <end position="675"/>
    </location>
</feature>
<keyword evidence="3" id="KW-0677">Repeat</keyword>
<keyword evidence="4" id="KW-0393">Immunoglobulin domain</keyword>
<dbReference type="InterPro" id="IPR036179">
    <property type="entry name" value="Ig-like_dom_sf"/>
</dbReference>
<dbReference type="GO" id="GO:0045989">
    <property type="term" value="P:positive regulation of striated muscle contraction"/>
    <property type="evidence" value="ECO:0007669"/>
    <property type="project" value="UniProtKB-ARBA"/>
</dbReference>
<dbReference type="OrthoDB" id="6612025at2759"/>
<protein>
    <submittedName>
        <fullName evidence="6">Uncharacterized protein</fullName>
    </submittedName>
</protein>
<feature type="region of interest" description="Disordered" evidence="5">
    <location>
        <begin position="1510"/>
        <end position="1530"/>
    </location>
</feature>
<feature type="region of interest" description="Disordered" evidence="5">
    <location>
        <begin position="1642"/>
        <end position="1669"/>
    </location>
</feature>
<dbReference type="OMA" id="PRERENF"/>
<dbReference type="PROSITE" id="PS50835">
    <property type="entry name" value="IG_LIKE"/>
    <property type="match status" value="7"/>
</dbReference>
<evidence type="ECO:0000256" key="1">
    <source>
        <dbReference type="ARBA" id="ARBA00004496"/>
    </source>
</evidence>
<sequence>MEEVELKPFEVPDKEEPTFKVEELPLEIKETTVIDQKGDSKKKVVKKRVIKKQKGDKQERTEIITTEEEGKPSETTVTIEELDFLEDKSPIYAIEELPEQVLETVIIEKGIPKKNVTKTRKIVKKEGGKRETTKIVTTEKEGEQPETIVTVEEDVAPLESETAEPIYAIEELPIEIQETIVIDKGIPKKTVIKKRKIKKQKGDQEELTEIVTVEREGEKPETTVTVVEEDVLDQFPLKPSVQELPEEVEQTVIMDQGKPRKKTIKKRKIKKKEGDKEETTEIVTVEEEGKTPEVTVSVVVETITEVEDTIVLKVDDDKPKKIKPKKHTIEQQQMKPEEIKLKPTQLPQKPEKAEVEEFALPELVKLKPVVKTEQPDKSEDLEKVILKPVEQPDLMEASIIEKKVKPTKKKKHDVELPEIPDAEKYIPEVAEKYEFEESPKEQEDIPATPWRRQPKPKVEAEAVEMPGLKLGKGKVPKEENVQEVVKLKPVKRDKKGDVEIPEKSKPINVEKSEFEPKEFEKIPITAPKRETEDTPKEDEITVIELKPTEVTEEEHAPDETTPWRRTPKKKKDEVPEVKEWPRGKRKPLPAEEVEDISLKPIDKVIPEEPVHKVITEDVKSELAYEVPEGDFTDKLGLKPEDRKEIPEEEVTTITKKRKIKQKDKPKPEKPEEVVLKPIPKEEIPVELISTKLDDVEETPLVPEVSETEITLMDKEKKPKEISVPEKPSIKEKEDEEFKRDIDVQIVSKKVKIEKKKRTVKFDDSQPLPELEIISQKRTTEVTDKVPDEQLTEHTGLHEETTIQTSLVQKTLGKRVKTKTVAPRFIKRVEPVVAEESHPTRLVCKVEGTPFPEITWYKNEAVFRGNERVFITVVENTVTLEFTKVEPQDVAVYSCKATNPAGVATSTANLVILEKEESGIAPRFTKPLKPKIVEETAQAILEATVIGQPTPIVKWFKEDEEITPQPGRQITYDTKTGITTLEILEPSPDDEKIYKVMAQNKFGTAVCRANLIVSKAVEVQQPVIMQAPKITKPIKAVVAKPSDEVVLEADVEGIPKPEIAWYRNGKEIKPDDKYDITVTENTTTLVINKKVPKKLKAGKYEVRATNPRGEAKSASTVVITEETSEAKAPRWIKAIKPQIVEEGEVVILESIVEAIPTATFQWYIRDTPVTSSPDVRIVTKDNKSTLLISEITPEFAGPITCRAENVAGSITHTASVNIVKETPWQETEELVYPRFVKPISPISVMDGEKVTFSCVVIGKPTPRVQWYFNDTPIHEAQDVVVSQDNEGVCSLAISEAFPENAGEYTCRAINKIGEAVCKTSLVVEAYEYVPDSELGHMTGSEEDLLEDKTISEGLITSDEEEFAPRIIKKLPEVVQTQDGQVTRLEVKAIGRPKPEGKWLKEGDEILPSNEFIIENFEDGTSILTLPETYPDDVGEIVYEAENPLGVASTVTHLLVETVEGIVGTKMYRKPEWVTHMEELSTALKGKYEPSVSSHACSIDISADSLEKIPNKKSTKNLHEGKISSKSLSSTCNEDRPFYMEIESGSRTNSQGSIQSEPSLERSRCRDDFITATMADYLNSHRHSVGSVMELLSSNKPSDSHYESFDVVNSDYEELEQPSVLTLESQEMYEEDNENEPFYILSPIEEKSEPSTRSSSFRGSSGSEQRRQYSSSYNALPKAYEDPDFLQQERYHTIPRMKNDSSSSKDLSKNYYDNTMYPLEPREIDPSAFFQLHTADSQEELQEFLLLESECMSDRGRGLASAFSPVPDDSEYENQAVHSVPTFVKEITDIRTTEAETIVFECIFTGTPSPDIVWYHNNKVLRNDNHVKIRIEDNKTTCTITEITKDHVGTYVCKAISDIGEATTKGQLFVQEIPEQAKKAILVKKAKEEEERVKKERVTIEKKRELKKKKRASLLTEEEIKPLDVTEIQSSEVTEEIPLSTTEEAKAKPILDILESVKTEAIASCRKIDEKEEESPLEKGTAKLSPTEPLRIDEVLAEEIIKDIEKILPQVERARPTTQEGPEETVNITEVKLEQIIERCEKIIRKSEVKMAREVTHLLELINAKEFGVGQAPLREIAEIVYLLRNGITVKEVTVLYDDNKFPSLKSPEAQSAMVNVVERKGHGALISEVLTEETTIDESQLAATVGFRAMMKMVEANYVSVEEILTNFTPEDFMQRVWEATETVEVPKEVPLQTTISSQVEVHEDTTTKIVKRKSKKKGENEVSQPLSAQLLVLTQ</sequence>
<evidence type="ECO:0000256" key="2">
    <source>
        <dbReference type="ARBA" id="ARBA00022490"/>
    </source>
</evidence>
<feature type="region of interest" description="Disordered" evidence="5">
    <location>
        <begin position="1541"/>
        <end position="1560"/>
    </location>
</feature>
<dbReference type="InterPro" id="IPR003598">
    <property type="entry name" value="Ig_sub2"/>
</dbReference>
<gene>
    <name evidence="6" type="ORF">YQE_05865</name>
</gene>
<feature type="compositionally biased region" description="Basic and acidic residues" evidence="5">
    <location>
        <begin position="631"/>
        <end position="645"/>
    </location>
</feature>
<feature type="region of interest" description="Disordered" evidence="5">
    <location>
        <begin position="321"/>
        <end position="354"/>
    </location>
</feature>
<comment type="subcellular location">
    <subcellularLocation>
        <location evidence="1">Cytoplasm</location>
    </subcellularLocation>
</comment>
<feature type="region of interest" description="Disordered" evidence="5">
    <location>
        <begin position="434"/>
        <end position="459"/>
    </location>
</feature>
<dbReference type="InterPro" id="IPR013098">
    <property type="entry name" value="Ig_I-set"/>
</dbReference>
<feature type="compositionally biased region" description="Basic and acidic residues" evidence="5">
    <location>
        <begin position="662"/>
        <end position="675"/>
    </location>
</feature>
<dbReference type="InterPro" id="IPR013783">
    <property type="entry name" value="Ig-like_fold"/>
</dbReference>
<feature type="compositionally biased region" description="Polar residues" evidence="5">
    <location>
        <begin position="1543"/>
        <end position="1556"/>
    </location>
</feature>
<evidence type="ECO:0000256" key="3">
    <source>
        <dbReference type="ARBA" id="ARBA00022737"/>
    </source>
</evidence>
<feature type="compositionally biased region" description="Basic and acidic residues" evidence="5">
    <location>
        <begin position="434"/>
        <end position="443"/>
    </location>
</feature>
<feature type="non-terminal residue" evidence="6">
    <location>
        <position position="1"/>
    </location>
</feature>
<dbReference type="Pfam" id="PF07679">
    <property type="entry name" value="I-set"/>
    <property type="match status" value="7"/>
</dbReference>
<dbReference type="SUPFAM" id="SSF48726">
    <property type="entry name" value="Immunoglobulin"/>
    <property type="match status" value="7"/>
</dbReference>
<evidence type="ECO:0000256" key="4">
    <source>
        <dbReference type="ARBA" id="ARBA00023319"/>
    </source>
</evidence>
<dbReference type="GO" id="GO:0005737">
    <property type="term" value="C:cytoplasm"/>
    <property type="evidence" value="ECO:0007669"/>
    <property type="project" value="UniProtKB-SubCell"/>
</dbReference>
<evidence type="ECO:0000256" key="5">
    <source>
        <dbReference type="SAM" id="MobiDB-lite"/>
    </source>
</evidence>
<feature type="region of interest" description="Disordered" evidence="5">
    <location>
        <begin position="492"/>
        <end position="591"/>
    </location>
</feature>
<dbReference type="HOGENOM" id="CLU_230830_0_0_1"/>
<dbReference type="SMART" id="SM00409">
    <property type="entry name" value="IG"/>
    <property type="match status" value="7"/>
</dbReference>
<dbReference type="Gene3D" id="2.60.40.10">
    <property type="entry name" value="Immunoglobulins"/>
    <property type="match status" value="7"/>
</dbReference>
<feature type="compositionally biased region" description="Basic residues" evidence="5">
    <location>
        <begin position="259"/>
        <end position="271"/>
    </location>
</feature>
<evidence type="ECO:0000313" key="6">
    <source>
        <dbReference type="EMBL" id="ENN77569.1"/>
    </source>
</evidence>
<dbReference type="GO" id="GO:0040017">
    <property type="term" value="P:positive regulation of locomotion"/>
    <property type="evidence" value="ECO:0007669"/>
    <property type="project" value="UniProtKB-ARBA"/>
</dbReference>
<dbReference type="InterPro" id="IPR007110">
    <property type="entry name" value="Ig-like_dom"/>
</dbReference>
<dbReference type="GO" id="GO:0060298">
    <property type="term" value="P:positive regulation of sarcomere organization"/>
    <property type="evidence" value="ECO:0007669"/>
    <property type="project" value="UniProtKB-ARBA"/>
</dbReference>
<dbReference type="FunFam" id="2.60.40.10:FF:000107">
    <property type="entry name" value="Myosin, light chain kinase a"/>
    <property type="match status" value="2"/>
</dbReference>
<accession>N6TBF3</accession>